<evidence type="ECO:0000313" key="4">
    <source>
        <dbReference type="EMBL" id="BAL56714.1"/>
    </source>
</evidence>
<reference evidence="4" key="2">
    <citation type="journal article" date="2012" name="PLoS ONE">
        <title>A Deeply Branching Thermophilic Bacterium with an Ancient Acetyl-CoA Pathway Dominates a Subsurface Ecosystem.</title>
        <authorList>
            <person name="Takami H."/>
            <person name="Noguchi H."/>
            <person name="Takaki Y."/>
            <person name="Uchiyama I."/>
            <person name="Toyoda A."/>
            <person name="Nishi S."/>
            <person name="Chee G.-J."/>
            <person name="Arai W."/>
            <person name="Nunoura T."/>
            <person name="Itoh T."/>
            <person name="Hattori M."/>
            <person name="Takai K."/>
        </authorList>
    </citation>
    <scope>NUCLEOTIDE SEQUENCE</scope>
</reference>
<sequence length="333" mass="36007">MRRFAKVAAGLAVLGLVALQAPASQARTWTVVAGGLTRDGSVWSNAFHPKVVDVTVGDGVEWQFAGFHNVAFAGGGKLPPLVVTQDKSAYLNPQVAFPGGPGEYDGQGYRNSGVPPEDPRVWASRQHRYRLRFVKPGTYVYTCIVHGPAMSGVVRVHPLGTRLPRDPAGALRQGLEEQRATLQAGQRALARLRPEARAGTVRVPMVGDGQRGYSLMRFTRTPLVVRRGTTVTWEIRDPFEIHTVTFVGAGPVPPFVVLQPQAGAPPKLLLNPKVVAPTADRVHRPGYVNSGILVPLGASGPRSFSLRFDRTGTYTYWCPIHAMVGMKGVVVVR</sequence>
<evidence type="ECO:0000256" key="1">
    <source>
        <dbReference type="ARBA" id="ARBA00022723"/>
    </source>
</evidence>
<feature type="domain" description="Blue (type 1) copper" evidence="3">
    <location>
        <begin position="302"/>
        <end position="332"/>
    </location>
</feature>
<dbReference type="EMBL" id="AP011756">
    <property type="protein sequence ID" value="BAL56714.1"/>
    <property type="molecule type" value="Genomic_DNA"/>
</dbReference>
<dbReference type="InterPro" id="IPR008972">
    <property type="entry name" value="Cupredoxin"/>
</dbReference>
<organism evidence="4">
    <name type="scientific">uncultured prokaryote</name>
    <dbReference type="NCBI Taxonomy" id="198431"/>
    <lineage>
        <taxon>unclassified sequences</taxon>
        <taxon>environmental samples</taxon>
    </lineage>
</organism>
<dbReference type="SUPFAM" id="SSF49503">
    <property type="entry name" value="Cupredoxins"/>
    <property type="match status" value="2"/>
</dbReference>
<dbReference type="GO" id="GO:0009055">
    <property type="term" value="F:electron transfer activity"/>
    <property type="evidence" value="ECO:0007669"/>
    <property type="project" value="InterPro"/>
</dbReference>
<dbReference type="InterPro" id="IPR000923">
    <property type="entry name" value="BlueCu_1"/>
</dbReference>
<protein>
    <submittedName>
        <fullName evidence="4">Blue (Type1) copper domain-containing protein</fullName>
    </submittedName>
</protein>
<keyword evidence="2" id="KW-0186">Copper</keyword>
<dbReference type="AlphaFoldDB" id="H5SKM8"/>
<dbReference type="GO" id="GO:0005507">
    <property type="term" value="F:copper ion binding"/>
    <property type="evidence" value="ECO:0007669"/>
    <property type="project" value="InterPro"/>
</dbReference>
<name>H5SKM8_9ZZZZ</name>
<dbReference type="Pfam" id="PF00127">
    <property type="entry name" value="Copper-bind"/>
    <property type="match status" value="1"/>
</dbReference>
<keyword evidence="1" id="KW-0479">Metal-binding</keyword>
<reference evidence="4" key="1">
    <citation type="journal article" date="2005" name="Environ. Microbiol.">
        <title>Genetic and functional properties of uncultivated thermophilic crenarchaeotes from a subsurface gold mine as revealed by analysis of genome fragments.</title>
        <authorList>
            <person name="Nunoura T."/>
            <person name="Hirayama H."/>
            <person name="Takami H."/>
            <person name="Oida H."/>
            <person name="Nishi S."/>
            <person name="Shimamura S."/>
            <person name="Suzuki Y."/>
            <person name="Inagaki F."/>
            <person name="Takai K."/>
            <person name="Nealson K.H."/>
            <person name="Horikoshi K."/>
        </authorList>
    </citation>
    <scope>NUCLEOTIDE SEQUENCE</scope>
</reference>
<evidence type="ECO:0000256" key="2">
    <source>
        <dbReference type="ARBA" id="ARBA00023008"/>
    </source>
</evidence>
<proteinExistence type="predicted"/>
<evidence type="ECO:0000259" key="3">
    <source>
        <dbReference type="Pfam" id="PF00127"/>
    </source>
</evidence>
<accession>H5SKM8</accession>
<dbReference type="Gene3D" id="2.60.40.420">
    <property type="entry name" value="Cupredoxins - blue copper proteins"/>
    <property type="match status" value="2"/>
</dbReference>
<gene>
    <name evidence="4" type="ORF">HGMM_F42E07C16</name>
</gene>